<dbReference type="Gene3D" id="3.90.470.20">
    <property type="entry name" value="4'-phosphopantetheinyl transferase domain"/>
    <property type="match status" value="1"/>
</dbReference>
<feature type="domain" description="4'-phosphopantetheinyl transferase" evidence="4">
    <location>
        <begin position="7"/>
        <end position="105"/>
    </location>
</feature>
<evidence type="ECO:0000313" key="5">
    <source>
        <dbReference type="EMBL" id="MFB2839025.1"/>
    </source>
</evidence>
<dbReference type="RefSeq" id="WP_413281315.1">
    <property type="nucleotide sequence ID" value="NZ_JBHFNT010000289.1"/>
</dbReference>
<dbReference type="Proteomes" id="UP001576780">
    <property type="component" value="Unassembled WGS sequence"/>
</dbReference>
<protein>
    <submittedName>
        <fullName evidence="5">Holo-ACP synthase</fullName>
        <ecNumber evidence="5">2.7.8.7</ecNumber>
    </submittedName>
</protein>
<dbReference type="InterPro" id="IPR008278">
    <property type="entry name" value="4-PPantetheinyl_Trfase_dom"/>
</dbReference>
<dbReference type="Pfam" id="PF01648">
    <property type="entry name" value="ACPS"/>
    <property type="match status" value="1"/>
</dbReference>
<gene>
    <name evidence="5" type="ORF">ACE1CA_31425</name>
</gene>
<dbReference type="InterPro" id="IPR037143">
    <property type="entry name" value="4-PPantetheinyl_Trfase_dom_sf"/>
</dbReference>
<evidence type="ECO:0000256" key="3">
    <source>
        <dbReference type="ARBA" id="ARBA00022842"/>
    </source>
</evidence>
<dbReference type="GO" id="GO:0008897">
    <property type="term" value="F:holo-[acyl-carrier-protein] synthase activity"/>
    <property type="evidence" value="ECO:0007669"/>
    <property type="project" value="UniProtKB-EC"/>
</dbReference>
<comment type="caution">
    <text evidence="5">The sequence shown here is derived from an EMBL/GenBank/DDBJ whole genome shotgun (WGS) entry which is preliminary data.</text>
</comment>
<evidence type="ECO:0000256" key="2">
    <source>
        <dbReference type="ARBA" id="ARBA00022723"/>
    </source>
</evidence>
<reference evidence="5 6" key="1">
    <citation type="submission" date="2024-09" db="EMBL/GenBank/DDBJ databases">
        <title>Floridaenema gen nov. (Aerosakkonemataceae, Aerosakkonematales ord. nov., Cyanobacteria) from benthic tropical and subtropical fresh waters, with the description of four new species.</title>
        <authorList>
            <person name="Moretto J.A."/>
            <person name="Berthold D.E."/>
            <person name="Lefler F.W."/>
            <person name="Huang I.-S."/>
            <person name="Laughinghouse H. IV."/>
        </authorList>
    </citation>
    <scope>NUCLEOTIDE SEQUENCE [LARGE SCALE GENOMIC DNA]</scope>
    <source>
        <strain evidence="5 6">BLCC-F167</strain>
    </source>
</reference>
<dbReference type="InterPro" id="IPR004568">
    <property type="entry name" value="Ppantetheine-prot_Trfase_dom"/>
</dbReference>
<sequence length="139" mass="15731">MSIISHGIDIVDVRNIAALVKQKEEGFEKQYLTVAERNVSGFNTNRWQYFASRLAAKKAVLKVLGREYQQSDLWLEIEIQKRSTGEPFVVLYATALEIATKFGINKWLLSISHTPFYAAGCAIAFSTTNKSQQHTHLPQ</sequence>
<evidence type="ECO:0000259" key="4">
    <source>
        <dbReference type="Pfam" id="PF01648"/>
    </source>
</evidence>
<dbReference type="EMBL" id="JBHFNT010000289">
    <property type="protein sequence ID" value="MFB2839025.1"/>
    <property type="molecule type" value="Genomic_DNA"/>
</dbReference>
<organism evidence="5 6">
    <name type="scientific">Floridaenema evergladense BLCC-F167</name>
    <dbReference type="NCBI Taxonomy" id="3153639"/>
    <lineage>
        <taxon>Bacteria</taxon>
        <taxon>Bacillati</taxon>
        <taxon>Cyanobacteriota</taxon>
        <taxon>Cyanophyceae</taxon>
        <taxon>Oscillatoriophycideae</taxon>
        <taxon>Aerosakkonematales</taxon>
        <taxon>Aerosakkonemataceae</taxon>
        <taxon>Floridanema</taxon>
        <taxon>Floridanema evergladense</taxon>
    </lineage>
</organism>
<dbReference type="EC" id="2.7.8.7" evidence="5"/>
<accession>A0ABV4WVC5</accession>
<evidence type="ECO:0000256" key="1">
    <source>
        <dbReference type="ARBA" id="ARBA00022679"/>
    </source>
</evidence>
<dbReference type="NCBIfam" id="TIGR00556">
    <property type="entry name" value="pantethn_trn"/>
    <property type="match status" value="1"/>
</dbReference>
<name>A0ABV4WVC5_9CYAN</name>
<proteinExistence type="predicted"/>
<keyword evidence="1 5" id="KW-0808">Transferase</keyword>
<keyword evidence="2" id="KW-0479">Metal-binding</keyword>
<dbReference type="SUPFAM" id="SSF56214">
    <property type="entry name" value="4'-phosphopantetheinyl transferase"/>
    <property type="match status" value="1"/>
</dbReference>
<keyword evidence="6" id="KW-1185">Reference proteome</keyword>
<evidence type="ECO:0000313" key="6">
    <source>
        <dbReference type="Proteomes" id="UP001576780"/>
    </source>
</evidence>
<keyword evidence="3" id="KW-0460">Magnesium</keyword>